<evidence type="ECO:0000256" key="3">
    <source>
        <dbReference type="ARBA" id="ARBA00022692"/>
    </source>
</evidence>
<comment type="subcellular location">
    <subcellularLocation>
        <location evidence="1">Cell membrane</location>
        <topology evidence="1">Multi-pass membrane protein</topology>
    </subcellularLocation>
</comment>
<keyword evidence="4 6" id="KW-1133">Transmembrane helix</keyword>
<reference evidence="8 9" key="2">
    <citation type="submission" date="2021-03" db="EMBL/GenBank/DDBJ databases">
        <title>Genomic Encyclopedia of Type Strains, Phase IV (KMG-IV): sequencing the most valuable type-strain genomes for metagenomic binning, comparative biology and taxonomic classification.</title>
        <authorList>
            <person name="Goeker M."/>
        </authorList>
    </citation>
    <scope>NUCLEOTIDE SEQUENCE [LARGE SCALE GENOMIC DNA]</scope>
    <source>
        <strain evidence="8 9">DSM 41954</strain>
    </source>
</reference>
<feature type="transmembrane region" description="Helical" evidence="6">
    <location>
        <begin position="142"/>
        <end position="168"/>
    </location>
</feature>
<evidence type="ECO:0000313" key="9">
    <source>
        <dbReference type="Proteomes" id="UP000756710"/>
    </source>
</evidence>
<dbReference type="EMBL" id="LK022848">
    <property type="protein sequence ID" value="CDR07444.1"/>
    <property type="molecule type" value="Genomic_DNA"/>
</dbReference>
<dbReference type="GO" id="GO:0005886">
    <property type="term" value="C:plasma membrane"/>
    <property type="evidence" value="ECO:0007669"/>
    <property type="project" value="UniProtKB-SubCell"/>
</dbReference>
<evidence type="ECO:0000256" key="5">
    <source>
        <dbReference type="ARBA" id="ARBA00023136"/>
    </source>
</evidence>
<name>A0A060ZW93_9ACTN</name>
<dbReference type="Proteomes" id="UP000756710">
    <property type="component" value="Unassembled WGS sequence"/>
</dbReference>
<dbReference type="PANTHER" id="PTHR30086">
    <property type="entry name" value="ARGININE EXPORTER PROTEIN ARGO"/>
    <property type="match status" value="1"/>
</dbReference>
<evidence type="ECO:0000256" key="2">
    <source>
        <dbReference type="ARBA" id="ARBA00022475"/>
    </source>
</evidence>
<protein>
    <submittedName>
        <fullName evidence="8">Threonine/homoserine/homoserine lactone efflux protein</fullName>
    </submittedName>
</protein>
<dbReference type="Pfam" id="PF01810">
    <property type="entry name" value="LysE"/>
    <property type="match status" value="1"/>
</dbReference>
<evidence type="ECO:0000313" key="8">
    <source>
        <dbReference type="EMBL" id="MBP2062355.1"/>
    </source>
</evidence>
<keyword evidence="5 6" id="KW-0472">Membrane</keyword>
<feature type="transmembrane region" description="Helical" evidence="6">
    <location>
        <begin position="180"/>
        <end position="198"/>
    </location>
</feature>
<dbReference type="GO" id="GO:0033228">
    <property type="term" value="P:cysteine export across plasma membrane"/>
    <property type="evidence" value="ECO:0007669"/>
    <property type="project" value="TreeGrafter"/>
</dbReference>
<dbReference type="HOGENOM" id="CLU_079569_1_0_11"/>
<keyword evidence="9" id="KW-1185">Reference proteome</keyword>
<keyword evidence="2" id="KW-1003">Cell membrane</keyword>
<evidence type="ECO:0000313" key="7">
    <source>
        <dbReference type="EMBL" id="CDR07444.1"/>
    </source>
</evidence>
<accession>A0A060ZW93</accession>
<gene>
    <name evidence="8" type="ORF">J2Z30_003371</name>
    <name evidence="7" type="ORF">SIRAN4179</name>
</gene>
<reference evidence="7" key="1">
    <citation type="submission" date="2014-05" db="EMBL/GenBank/DDBJ databases">
        <authorList>
            <person name="Horn Fabian"/>
        </authorList>
    </citation>
    <scope>NUCLEOTIDE SEQUENCE</scope>
</reference>
<dbReference type="EMBL" id="JAGGLR010000008">
    <property type="protein sequence ID" value="MBP2062355.1"/>
    <property type="molecule type" value="Genomic_DNA"/>
</dbReference>
<feature type="transmembrane region" description="Helical" evidence="6">
    <location>
        <begin position="43"/>
        <end position="66"/>
    </location>
</feature>
<dbReference type="InterPro" id="IPR001123">
    <property type="entry name" value="LeuE-type"/>
</dbReference>
<dbReference type="PANTHER" id="PTHR30086:SF20">
    <property type="entry name" value="ARGININE EXPORTER PROTEIN ARGO-RELATED"/>
    <property type="match status" value="1"/>
</dbReference>
<organism evidence="7">
    <name type="scientific">Streptomyces iranensis</name>
    <dbReference type="NCBI Taxonomy" id="576784"/>
    <lineage>
        <taxon>Bacteria</taxon>
        <taxon>Bacillati</taxon>
        <taxon>Actinomycetota</taxon>
        <taxon>Actinomycetes</taxon>
        <taxon>Kitasatosporales</taxon>
        <taxon>Streptomycetaceae</taxon>
        <taxon>Streptomyces</taxon>
        <taxon>Streptomyces violaceusniger group</taxon>
    </lineage>
</organism>
<dbReference type="GO" id="GO:0015171">
    <property type="term" value="F:amino acid transmembrane transporter activity"/>
    <property type="evidence" value="ECO:0007669"/>
    <property type="project" value="TreeGrafter"/>
</dbReference>
<sequence>MMQEGIFSLAVFAVVATITPGGATTLATDSGARFGYRRSVPLMAGIAAGLASMAALAAVGLSTAILAVPSLQLILKLLGTAYLLWLAFKIARNGAPQSSSAPTSPAGFVTGVWLLWQNPKGWTMTLGAAASFATLADGPTRLATLLGVAFAVASSVSLSIWCVAGLLLARRLRSERQWQVFNLILALTLVMSIVPMWLE</sequence>
<evidence type="ECO:0000256" key="4">
    <source>
        <dbReference type="ARBA" id="ARBA00022989"/>
    </source>
</evidence>
<dbReference type="RefSeq" id="WP_209468707.1">
    <property type="nucleotide sequence ID" value="NZ_BAABDR010000003.1"/>
</dbReference>
<proteinExistence type="predicted"/>
<feature type="transmembrane region" description="Helical" evidence="6">
    <location>
        <begin position="73"/>
        <end position="91"/>
    </location>
</feature>
<evidence type="ECO:0000256" key="1">
    <source>
        <dbReference type="ARBA" id="ARBA00004651"/>
    </source>
</evidence>
<evidence type="ECO:0000256" key="6">
    <source>
        <dbReference type="SAM" id="Phobius"/>
    </source>
</evidence>
<dbReference type="AlphaFoldDB" id="A0A060ZW93"/>
<keyword evidence="3 6" id="KW-0812">Transmembrane</keyword>